<dbReference type="EMBL" id="JBHRTA010000021">
    <property type="protein sequence ID" value="MFC3197312.1"/>
    <property type="molecule type" value="Genomic_DNA"/>
</dbReference>
<organism evidence="1 2">
    <name type="scientific">Parapedobacter deserti</name>
    <dbReference type="NCBI Taxonomy" id="1912957"/>
    <lineage>
        <taxon>Bacteria</taxon>
        <taxon>Pseudomonadati</taxon>
        <taxon>Bacteroidota</taxon>
        <taxon>Sphingobacteriia</taxon>
        <taxon>Sphingobacteriales</taxon>
        <taxon>Sphingobacteriaceae</taxon>
        <taxon>Parapedobacter</taxon>
    </lineage>
</organism>
<protein>
    <recommendedName>
        <fullName evidence="3">Bacterial repeat domain-containing protein</fullName>
    </recommendedName>
</protein>
<comment type="caution">
    <text evidence="1">The sequence shown here is derived from an EMBL/GenBank/DDBJ whole genome shotgun (WGS) entry which is preliminary data.</text>
</comment>
<accession>A0ABV7JJF4</accession>
<proteinExistence type="predicted"/>
<dbReference type="Proteomes" id="UP001595526">
    <property type="component" value="Unassembled WGS sequence"/>
</dbReference>
<reference evidence="2" key="1">
    <citation type="journal article" date="2019" name="Int. J. Syst. Evol. Microbiol.">
        <title>The Global Catalogue of Microorganisms (GCM) 10K type strain sequencing project: providing services to taxonomists for standard genome sequencing and annotation.</title>
        <authorList>
            <consortium name="The Broad Institute Genomics Platform"/>
            <consortium name="The Broad Institute Genome Sequencing Center for Infectious Disease"/>
            <person name="Wu L."/>
            <person name="Ma J."/>
        </authorList>
    </citation>
    <scope>NUCLEOTIDE SEQUENCE [LARGE SCALE GENOMIC DNA]</scope>
    <source>
        <strain evidence="2">KCTC 52416</strain>
    </source>
</reference>
<evidence type="ECO:0000313" key="2">
    <source>
        <dbReference type="Proteomes" id="UP001595526"/>
    </source>
</evidence>
<gene>
    <name evidence="1" type="ORF">ACFOET_06785</name>
</gene>
<name>A0ABV7JJF4_9SPHI</name>
<keyword evidence="2" id="KW-1185">Reference proteome</keyword>
<evidence type="ECO:0008006" key="3">
    <source>
        <dbReference type="Google" id="ProtNLM"/>
    </source>
</evidence>
<sequence length="313" mass="35177">MRMNYAYVSCISLLLVMEEASQAQTQTDIHGSYKAITIPLDQNIGYSRTLILLHEIYNGTDLSNNYVVGTIMAQRGAANSYQRLNTVNIYSGSAYRSYEASVHSHNQGKITFVDGFMQNTGWVLKTCMYDGKRYMALDVPYLAGPHSQGYHFVGWVNSSGVSLKTVTYQVDGVAQNQHILSDIEDYTSTSNEHHNVRSFVVSGNVGIGTSNPQERLSVNGNIRAREVKVEMANWPDYVFKDNYDLMSLAELESYINTHGHLPGIPSAKDVEADGIGLAEMNRKLLEKVEELTLYILKQQREINQLKEKDKNLQ</sequence>
<dbReference type="RefSeq" id="WP_379020884.1">
    <property type="nucleotide sequence ID" value="NZ_JBHRTA010000021.1"/>
</dbReference>
<evidence type="ECO:0000313" key="1">
    <source>
        <dbReference type="EMBL" id="MFC3197312.1"/>
    </source>
</evidence>